<keyword evidence="2" id="KW-0812">Transmembrane</keyword>
<dbReference type="EMBL" id="PCWW01000074">
    <property type="protein sequence ID" value="PIR12717.1"/>
    <property type="molecule type" value="Genomic_DNA"/>
</dbReference>
<dbReference type="Proteomes" id="UP000230869">
    <property type="component" value="Unassembled WGS sequence"/>
</dbReference>
<evidence type="ECO:0000313" key="3">
    <source>
        <dbReference type="EMBL" id="PIR12717.1"/>
    </source>
</evidence>
<accession>A0A2M6K835</accession>
<feature type="compositionally biased region" description="Basic and acidic residues" evidence="1">
    <location>
        <begin position="16"/>
        <end position="33"/>
    </location>
</feature>
<evidence type="ECO:0000256" key="1">
    <source>
        <dbReference type="SAM" id="MobiDB-lite"/>
    </source>
</evidence>
<feature type="region of interest" description="Disordered" evidence="1">
    <location>
        <begin position="1"/>
        <end position="81"/>
    </location>
</feature>
<evidence type="ECO:0000313" key="4">
    <source>
        <dbReference type="Proteomes" id="UP000230869"/>
    </source>
</evidence>
<feature type="transmembrane region" description="Helical" evidence="2">
    <location>
        <begin position="220"/>
        <end position="243"/>
    </location>
</feature>
<gene>
    <name evidence="3" type="ORF">COV49_04520</name>
</gene>
<comment type="caution">
    <text evidence="3">The sequence shown here is derived from an EMBL/GenBank/DDBJ whole genome shotgun (WGS) entry which is preliminary data.</text>
</comment>
<sequence length="245" mass="27789">MNNKENNLPVIEEEEVVRPPKAKLDPKEVERSRQVVLDYIGMKTREHPTSLKLQGTGESAKTPASPATGQGGQKHPPSLKLRRTSGNTEIIEHENMKTLKHKSSPEKIVVAEKKILKPKLKRFKDFLSSVRSVKKIKPEKEEKLKPAEKILKSAEEKKQEEAVFLRDIEQEIETVLEEKLETAKGPVMKAPEEKVMSIKPLRIGFREPAAKRSAMIIIKLIFLIICFLAVFVCAFHIMALPLFGR</sequence>
<evidence type="ECO:0000256" key="2">
    <source>
        <dbReference type="SAM" id="Phobius"/>
    </source>
</evidence>
<name>A0A2M6K835_9BACT</name>
<reference evidence="3 4" key="1">
    <citation type="submission" date="2017-09" db="EMBL/GenBank/DDBJ databases">
        <title>Depth-based differentiation of microbial function through sediment-hosted aquifers and enrichment of novel symbionts in the deep terrestrial subsurface.</title>
        <authorList>
            <person name="Probst A.J."/>
            <person name="Ladd B."/>
            <person name="Jarett J.K."/>
            <person name="Geller-Mcgrath D.E."/>
            <person name="Sieber C.M."/>
            <person name="Emerson J.B."/>
            <person name="Anantharaman K."/>
            <person name="Thomas B.C."/>
            <person name="Malmstrom R."/>
            <person name="Stieglmeier M."/>
            <person name="Klingl A."/>
            <person name="Woyke T."/>
            <person name="Ryan C.M."/>
            <person name="Banfield J.F."/>
        </authorList>
    </citation>
    <scope>NUCLEOTIDE SEQUENCE [LARGE SCALE GENOMIC DNA]</scope>
    <source>
        <strain evidence="3">CG11_big_fil_rev_8_21_14_0_20_39_10</strain>
    </source>
</reference>
<proteinExistence type="predicted"/>
<organism evidence="3 4">
    <name type="scientific">Candidatus Falkowbacteria bacterium CG11_big_fil_rev_8_21_14_0_20_39_10</name>
    <dbReference type="NCBI Taxonomy" id="1974570"/>
    <lineage>
        <taxon>Bacteria</taxon>
        <taxon>Candidatus Falkowiibacteriota</taxon>
    </lineage>
</organism>
<keyword evidence="2" id="KW-1133">Transmembrane helix</keyword>
<dbReference type="AlphaFoldDB" id="A0A2M6K835"/>
<keyword evidence="2" id="KW-0472">Membrane</keyword>
<protein>
    <submittedName>
        <fullName evidence="3">Uncharacterized protein</fullName>
    </submittedName>
</protein>